<feature type="domain" description="Nrap protein" evidence="12">
    <location>
        <begin position="1084"/>
        <end position="1272"/>
    </location>
</feature>
<evidence type="ECO:0000256" key="6">
    <source>
        <dbReference type="SAM" id="MobiDB-lite"/>
    </source>
</evidence>
<evidence type="ECO:0000259" key="7">
    <source>
        <dbReference type="Pfam" id="PF03813"/>
    </source>
</evidence>
<dbReference type="GeneID" id="31358547"/>
<protein>
    <submittedName>
        <fullName evidence="13">U3 snoRNP protein</fullName>
    </submittedName>
</protein>
<dbReference type="PANTHER" id="PTHR17972:SF0">
    <property type="entry name" value="NUCLEOLAR PROTEIN 6"/>
    <property type="match status" value="1"/>
</dbReference>
<dbReference type="Pfam" id="PF17403">
    <property type="entry name" value="Nrap_D2"/>
    <property type="match status" value="1"/>
</dbReference>
<proteinExistence type="inferred from homology"/>
<evidence type="ECO:0000259" key="11">
    <source>
        <dbReference type="Pfam" id="PF17406"/>
    </source>
</evidence>
<evidence type="ECO:0000256" key="3">
    <source>
        <dbReference type="ARBA" id="ARBA00022884"/>
    </source>
</evidence>
<dbReference type="FunCoup" id="D3B3Q6">
    <property type="interactions" value="733"/>
</dbReference>
<dbReference type="GO" id="GO:0006364">
    <property type="term" value="P:rRNA processing"/>
    <property type="evidence" value="ECO:0007669"/>
    <property type="project" value="TreeGrafter"/>
</dbReference>
<keyword evidence="4 5" id="KW-0539">Nucleus</keyword>
<evidence type="ECO:0000313" key="13">
    <source>
        <dbReference type="EMBL" id="EFA83954.1"/>
    </source>
</evidence>
<reference evidence="13 14" key="1">
    <citation type="journal article" date="2011" name="Genome Res.">
        <title>Phylogeny-wide analysis of social amoeba genomes highlights ancient origins for complex intercellular communication.</title>
        <authorList>
            <person name="Heidel A.J."/>
            <person name="Lawal H.M."/>
            <person name="Felder M."/>
            <person name="Schilde C."/>
            <person name="Helps N.R."/>
            <person name="Tunggal B."/>
            <person name="Rivero F."/>
            <person name="John U."/>
            <person name="Schleicher M."/>
            <person name="Eichinger L."/>
            <person name="Platzer M."/>
            <person name="Noegel A.A."/>
            <person name="Schaap P."/>
            <person name="Gloeckner G."/>
        </authorList>
    </citation>
    <scope>NUCLEOTIDE SEQUENCE [LARGE SCALE GENOMIC DNA]</scope>
    <source>
        <strain evidence="14">ATCC 26659 / Pp 5 / PN500</strain>
    </source>
</reference>
<dbReference type="InterPro" id="IPR035370">
    <property type="entry name" value="Nrap_D5"/>
</dbReference>
<evidence type="ECO:0000259" key="12">
    <source>
        <dbReference type="Pfam" id="PF17407"/>
    </source>
</evidence>
<feature type="domain" description="Nrap protein" evidence="9">
    <location>
        <begin position="581"/>
        <end position="733"/>
    </location>
</feature>
<dbReference type="Pfam" id="PF17407">
    <property type="entry name" value="Nrap_D6"/>
    <property type="match status" value="1"/>
</dbReference>
<dbReference type="EMBL" id="ADBJ01000010">
    <property type="protein sequence ID" value="EFA83954.1"/>
    <property type="molecule type" value="Genomic_DNA"/>
</dbReference>
<dbReference type="GO" id="GO:0032545">
    <property type="term" value="C:CURI complex"/>
    <property type="evidence" value="ECO:0007669"/>
    <property type="project" value="TreeGrafter"/>
</dbReference>
<dbReference type="GO" id="GO:0032040">
    <property type="term" value="C:small-subunit processome"/>
    <property type="evidence" value="ECO:0007669"/>
    <property type="project" value="TreeGrafter"/>
</dbReference>
<evidence type="ECO:0000259" key="8">
    <source>
        <dbReference type="Pfam" id="PF17403"/>
    </source>
</evidence>
<dbReference type="InterPro" id="IPR005554">
    <property type="entry name" value="NOL6/Upt22"/>
</dbReference>
<dbReference type="InterPro" id="IPR035368">
    <property type="entry name" value="Nrap_D3"/>
</dbReference>
<evidence type="ECO:0000259" key="10">
    <source>
        <dbReference type="Pfam" id="PF17405"/>
    </source>
</evidence>
<dbReference type="Pfam" id="PF17404">
    <property type="entry name" value="Nrap_D3"/>
    <property type="match status" value="1"/>
</dbReference>
<dbReference type="InterPro" id="IPR035369">
    <property type="entry name" value="Nrap_D4"/>
</dbReference>
<feature type="domain" description="Nrap protein" evidence="10">
    <location>
        <begin position="755"/>
        <end position="910"/>
    </location>
</feature>
<comment type="caution">
    <text evidence="13">The sequence shown here is derived from an EMBL/GenBank/DDBJ whole genome shotgun (WGS) entry which is preliminary data.</text>
</comment>
<dbReference type="Gene3D" id="3.30.70.3030">
    <property type="match status" value="1"/>
</dbReference>
<dbReference type="STRING" id="670386.D3B3Q6"/>
<evidence type="ECO:0000256" key="5">
    <source>
        <dbReference type="RuleBase" id="RU364032"/>
    </source>
</evidence>
<dbReference type="Pfam" id="PF03813">
    <property type="entry name" value="Nrap"/>
    <property type="match status" value="1"/>
</dbReference>
<comment type="subcellular location">
    <subcellularLocation>
        <location evidence="1 5">Nucleus</location>
        <location evidence="1 5">Nucleolus</location>
    </subcellularLocation>
</comment>
<dbReference type="PANTHER" id="PTHR17972">
    <property type="entry name" value="NUCLEOLAR RNA-ASSOCIATED PROTEIN"/>
    <property type="match status" value="1"/>
</dbReference>
<accession>D3B3Q6</accession>
<dbReference type="GO" id="GO:0003723">
    <property type="term" value="F:RNA binding"/>
    <property type="evidence" value="ECO:0007669"/>
    <property type="project" value="UniProtKB-KW"/>
</dbReference>
<keyword evidence="3 5" id="KW-0694">RNA-binding</keyword>
<dbReference type="InterPro" id="IPR035082">
    <property type="entry name" value="Nrap_D1"/>
</dbReference>
<feature type="domain" description="Nrap protein" evidence="11">
    <location>
        <begin position="913"/>
        <end position="1080"/>
    </location>
</feature>
<dbReference type="GO" id="GO:0034456">
    <property type="term" value="C:UTP-C complex"/>
    <property type="evidence" value="ECO:0007669"/>
    <property type="project" value="TreeGrafter"/>
</dbReference>
<dbReference type="InParanoid" id="D3B3Q6"/>
<dbReference type="InterPro" id="IPR035371">
    <property type="entry name" value="Nrap_D6"/>
</dbReference>
<dbReference type="Pfam" id="PF17406">
    <property type="entry name" value="Nrap_D5"/>
    <property type="match status" value="1"/>
</dbReference>
<feature type="compositionally biased region" description="Basic and acidic residues" evidence="6">
    <location>
        <begin position="29"/>
        <end position="43"/>
    </location>
</feature>
<feature type="domain" description="Nrap protein" evidence="7">
    <location>
        <begin position="255"/>
        <end position="382"/>
    </location>
</feature>
<feature type="region of interest" description="Disordered" evidence="6">
    <location>
        <begin position="1"/>
        <end position="116"/>
    </location>
</feature>
<organism evidence="13 14">
    <name type="scientific">Heterostelium pallidum (strain ATCC 26659 / Pp 5 / PN500)</name>
    <name type="common">Cellular slime mold</name>
    <name type="synonym">Polysphondylium pallidum</name>
    <dbReference type="NCBI Taxonomy" id="670386"/>
    <lineage>
        <taxon>Eukaryota</taxon>
        <taxon>Amoebozoa</taxon>
        <taxon>Evosea</taxon>
        <taxon>Eumycetozoa</taxon>
        <taxon>Dictyostelia</taxon>
        <taxon>Acytosteliales</taxon>
        <taxon>Acytosteliaceae</taxon>
        <taxon>Heterostelium</taxon>
    </lineage>
</organism>
<evidence type="ECO:0000256" key="1">
    <source>
        <dbReference type="ARBA" id="ARBA00004604"/>
    </source>
</evidence>
<comment type="similarity">
    <text evidence="2 5">Belongs to the NRAP family.</text>
</comment>
<dbReference type="Proteomes" id="UP000001396">
    <property type="component" value="Unassembled WGS sequence"/>
</dbReference>
<dbReference type="OMA" id="NPHGGKE"/>
<evidence type="ECO:0000313" key="14">
    <source>
        <dbReference type="Proteomes" id="UP000001396"/>
    </source>
</evidence>
<dbReference type="Pfam" id="PF17405">
    <property type="entry name" value="Nrap_D4"/>
    <property type="match status" value="1"/>
</dbReference>
<evidence type="ECO:0000256" key="2">
    <source>
        <dbReference type="ARBA" id="ARBA00006674"/>
    </source>
</evidence>
<dbReference type="Gene3D" id="1.10.1410.10">
    <property type="match status" value="2"/>
</dbReference>
<dbReference type="InterPro" id="IPR035367">
    <property type="entry name" value="Nrap_D2"/>
</dbReference>
<sequence length="1283" mass="147296">MVVKRKETTKVATTTTSTTKTNNTSKNVETTKKLKNDENDDLSKSILALGNDYDDDDLKFQSKYYNDDDDDEEDDQQDSDDDDDVEMDDELAGDNDFVDDDDEEMLDDSERTVGGGTITKEYNEATDKRYANLRVKSTDSTEQSRAPTTEEMQEFRETQDLFNSNLFRLQINELFREIKVNYTKTTALESALYQLKEIVESIPDQIVNVYSNNVESVKLLDITGEDLQLEFQKPSAVEIIGSYMLKTVTKSNPNVDMAVQIPESCFTKSDANNFKYFTKRNLYVWTLAQAIKKHSRFSNVQFTNFNGDSNKQILVVRPNADPASGAHTRFTIRIIPYISKSQFRIDTKFNPNANCIFTNNEQQQPTSNTNNTVYNVNTYKDNDIVLTQLPTTTTSTTNSKKENKKIFESIQRSAFYNNAVLEDALFFDHMNLLNEKIRNAPVLIDTIQLLKSWLLVKNIPTINSFHLSMLAAYLYSIGRINKAMSTYQAFRMTLVFISKDFNKPLEFKLEKNSTLKQGEYMESFQKLYPVILVDQSGLLNIFSRVTSWAFKELQNEAVKALKNLDSGDGFEDIFLTKNHPLLNYDYLINIKLSKECNLKVPTNDYFQEELYTDHSIYRSLYRSLTNRARSISVVSQAEPVCWDISQPIPESYNRIVQVAIQLNPDHWLRLIDMGPSADHRDAAKFRQVWGAKSQLRRFKDGSIHEAATWTPKDGLRHLVVEDIAKYILGHHLKVPAANIQSLITKFDRVLHSGAALEDHTLSAIKAKGKLQQEINSLQLPLKIQEFTAMNPALRYTSVATSYDPSYSQNTPIEILLHFEHSRFWTSDIDSIHALKTAFMLKIAKELDADTYRPQLTEDYLDVRTDGFLFRLIPYYSKETEHFTSRHADKQKKMMYFQRSYLHHQHIQALHTSYPSYGAATRLALRWVHSNHFTSTIKQQTIELIMAHIYKHVQLNRASNDTENNQVDYPVTPVLAFFRFLHLVAHHDWSEQPMIVDFTDSLSLADVNSIKAIFEQQKSVNNLPLFFIATDKDRPSVWWKDVNSRDVSVRERFVTLARESLELINSNFNDSQFDWLSIFQPSYTEYNVILTLNNQYITNYDREINQLINSTTLPTQSTIQQQQVKSNINNNTTPVNPYAKVNPLSLIKNLKSTPAQTTTTNDKPTATTTTATKTNIVSITKTNNNLIPGLNIVEVFINKLNDRFNEYCTFSYDGVGGDKIGIKWNTSLLEPHSLKPSKSQYTIPLIGEGLVKLNTFELVHEIQKVGGKLIKSVAFNQKDQIKLN</sequence>
<gene>
    <name evidence="13" type="primary">nol6</name>
    <name evidence="13" type="ORF">PPL_03024</name>
</gene>
<dbReference type="GO" id="GO:0006409">
    <property type="term" value="P:tRNA export from nucleus"/>
    <property type="evidence" value="ECO:0007669"/>
    <property type="project" value="TreeGrafter"/>
</dbReference>
<keyword evidence="14" id="KW-1185">Reference proteome</keyword>
<dbReference type="RefSeq" id="XP_020436071.1">
    <property type="nucleotide sequence ID" value="XM_020573999.1"/>
</dbReference>
<name>D3B3Q6_HETP5</name>
<evidence type="ECO:0000256" key="4">
    <source>
        <dbReference type="ARBA" id="ARBA00023242"/>
    </source>
</evidence>
<evidence type="ECO:0000259" key="9">
    <source>
        <dbReference type="Pfam" id="PF17404"/>
    </source>
</evidence>
<feature type="compositionally biased region" description="Acidic residues" evidence="6">
    <location>
        <begin position="67"/>
        <end position="107"/>
    </location>
</feature>
<feature type="compositionally biased region" description="Low complexity" evidence="6">
    <location>
        <begin position="10"/>
        <end position="28"/>
    </location>
</feature>
<feature type="domain" description="Nrap protein" evidence="8">
    <location>
        <begin position="445"/>
        <end position="577"/>
    </location>
</feature>